<keyword evidence="6" id="KW-0249">Electron transport</keyword>
<accession>A0A0F7SV59</accession>
<evidence type="ECO:0000256" key="7">
    <source>
        <dbReference type="ARBA" id="ARBA00023128"/>
    </source>
</evidence>
<organism evidence="10">
    <name type="scientific">Phaffia rhodozyma</name>
    <name type="common">Yeast</name>
    <name type="synonym">Xanthophyllomyces dendrorhous</name>
    <dbReference type="NCBI Taxonomy" id="264483"/>
    <lineage>
        <taxon>Eukaryota</taxon>
        <taxon>Fungi</taxon>
        <taxon>Dikarya</taxon>
        <taxon>Basidiomycota</taxon>
        <taxon>Agaricomycotina</taxon>
        <taxon>Tremellomycetes</taxon>
        <taxon>Cystofilobasidiales</taxon>
        <taxon>Mrakiaceae</taxon>
        <taxon>Phaffia</taxon>
    </lineage>
</organism>
<evidence type="ECO:0000256" key="9">
    <source>
        <dbReference type="ARBA" id="ARBA00031684"/>
    </source>
</evidence>
<dbReference type="PANTHER" id="PTHR12022">
    <property type="entry name" value="UBIQUINOL-CYTOCHROME C REDUCTASE COMPLEX 14 KD PROTEIN"/>
    <property type="match status" value="1"/>
</dbReference>
<name>A0A0F7SV59_PHARH</name>
<dbReference type="InterPro" id="IPR036544">
    <property type="entry name" value="QCR7_sf"/>
</dbReference>
<dbReference type="SUPFAM" id="SSF81524">
    <property type="entry name" value="14 kDa protein of cytochrome bc1 complex (Ubiquinol-cytochrome c reductase)"/>
    <property type="match status" value="1"/>
</dbReference>
<dbReference type="Gene3D" id="1.10.1090.10">
    <property type="entry name" value="Cytochrome b-c1 complex subunit 7"/>
    <property type="match status" value="1"/>
</dbReference>
<sequence>MPLIWGPLGVSAYDFIAARPRLLAALKPIANIWVYQAGYRQLGLRYDDIIEHENMDVQKALGRLTAREGYDRVYRLRRAIQQEIIHRDLPESEWTKPEDDIRYLTPHIKNIVAEKKERAAWDNLTVKKSA</sequence>
<protein>
    <recommendedName>
        <fullName evidence="9">Complex III subunit 7</fullName>
    </recommendedName>
</protein>
<keyword evidence="8" id="KW-0472">Membrane</keyword>
<reference evidence="10" key="1">
    <citation type="submission" date="2014-08" db="EMBL/GenBank/DDBJ databases">
        <authorList>
            <person name="Sharma Rahul"/>
            <person name="Thines Marco"/>
        </authorList>
    </citation>
    <scope>NUCLEOTIDE SEQUENCE</scope>
</reference>
<keyword evidence="4" id="KW-0679">Respiratory chain</keyword>
<dbReference type="GO" id="GO:0045275">
    <property type="term" value="C:respiratory chain complex III"/>
    <property type="evidence" value="ECO:0007669"/>
    <property type="project" value="InterPro"/>
</dbReference>
<dbReference type="InterPro" id="IPR003197">
    <property type="entry name" value="QCR7"/>
</dbReference>
<dbReference type="FunFam" id="1.10.1090.10:FF:000001">
    <property type="entry name" value="Cytochrome b-c1 complex subunit 7"/>
    <property type="match status" value="1"/>
</dbReference>
<evidence type="ECO:0000256" key="5">
    <source>
        <dbReference type="ARBA" id="ARBA00022792"/>
    </source>
</evidence>
<keyword evidence="5" id="KW-0999">Mitochondrion inner membrane</keyword>
<evidence type="ECO:0000256" key="1">
    <source>
        <dbReference type="ARBA" id="ARBA00004443"/>
    </source>
</evidence>
<dbReference type="AlphaFoldDB" id="A0A0F7SV59"/>
<evidence type="ECO:0000256" key="4">
    <source>
        <dbReference type="ARBA" id="ARBA00022660"/>
    </source>
</evidence>
<dbReference type="GO" id="GO:0005743">
    <property type="term" value="C:mitochondrial inner membrane"/>
    <property type="evidence" value="ECO:0007669"/>
    <property type="project" value="UniProtKB-SubCell"/>
</dbReference>
<keyword evidence="3" id="KW-0813">Transport</keyword>
<evidence type="ECO:0000256" key="6">
    <source>
        <dbReference type="ARBA" id="ARBA00022982"/>
    </source>
</evidence>
<dbReference type="EMBL" id="LN483166">
    <property type="protein sequence ID" value="CED84410.1"/>
    <property type="molecule type" value="Genomic_DNA"/>
</dbReference>
<dbReference type="GO" id="GO:0006122">
    <property type="term" value="P:mitochondrial electron transport, ubiquinol to cytochrome c"/>
    <property type="evidence" value="ECO:0007669"/>
    <property type="project" value="InterPro"/>
</dbReference>
<evidence type="ECO:0000313" key="10">
    <source>
        <dbReference type="EMBL" id="CED84410.1"/>
    </source>
</evidence>
<dbReference type="PANTHER" id="PTHR12022:SF0">
    <property type="entry name" value="CYTOCHROME B-C1 COMPLEX SUBUNIT 7"/>
    <property type="match status" value="1"/>
</dbReference>
<evidence type="ECO:0000256" key="8">
    <source>
        <dbReference type="ARBA" id="ARBA00023136"/>
    </source>
</evidence>
<keyword evidence="7" id="KW-0496">Mitochondrion</keyword>
<comment type="subcellular location">
    <subcellularLocation>
        <location evidence="1">Mitochondrion inner membrane</location>
        <topology evidence="1">Peripheral membrane protein</topology>
        <orientation evidence="1">Matrix side</orientation>
    </subcellularLocation>
</comment>
<evidence type="ECO:0000256" key="3">
    <source>
        <dbReference type="ARBA" id="ARBA00022448"/>
    </source>
</evidence>
<evidence type="ECO:0000256" key="2">
    <source>
        <dbReference type="ARBA" id="ARBA00008554"/>
    </source>
</evidence>
<comment type="similarity">
    <text evidence="2">Belongs to the UQCRB/QCR7 family.</text>
</comment>
<proteinExistence type="inferred from homology"/>
<dbReference type="Pfam" id="PF02271">
    <property type="entry name" value="UCR_14kD"/>
    <property type="match status" value="1"/>
</dbReference>